<dbReference type="PANTHER" id="PTHR28065:SF1">
    <property type="entry name" value="DUF4050 DOMAIN-CONTAINING PROTEIN"/>
    <property type="match status" value="1"/>
</dbReference>
<dbReference type="AlphaFoldDB" id="A0A6A5YEK2"/>
<evidence type="ECO:0000256" key="1">
    <source>
        <dbReference type="SAM" id="MobiDB-lite"/>
    </source>
</evidence>
<dbReference type="EMBL" id="ML977384">
    <property type="protein sequence ID" value="KAF2105323.1"/>
    <property type="molecule type" value="Genomic_DNA"/>
</dbReference>
<gene>
    <name evidence="3" type="ORF">BDV96DRAFT_509591</name>
</gene>
<dbReference type="Pfam" id="PF13259">
    <property type="entry name" value="clamp_Gag1-like"/>
    <property type="match status" value="1"/>
</dbReference>
<keyword evidence="4" id="KW-1185">Reference proteome</keyword>
<feature type="region of interest" description="Disordered" evidence="1">
    <location>
        <begin position="50"/>
        <end position="98"/>
    </location>
</feature>
<dbReference type="OrthoDB" id="5422958at2759"/>
<dbReference type="InterPro" id="IPR053274">
    <property type="entry name" value="Fluconazole_resistance"/>
</dbReference>
<dbReference type="PANTHER" id="PTHR28065">
    <property type="entry name" value="FREQUENIN"/>
    <property type="match status" value="1"/>
</dbReference>
<evidence type="ECO:0000313" key="3">
    <source>
        <dbReference type="EMBL" id="KAF2105323.1"/>
    </source>
</evidence>
<feature type="compositionally biased region" description="Basic and acidic residues" evidence="1">
    <location>
        <begin position="128"/>
        <end position="153"/>
    </location>
</feature>
<dbReference type="InterPro" id="IPR025124">
    <property type="entry name" value="Gag1-like_clamp"/>
</dbReference>
<evidence type="ECO:0000313" key="4">
    <source>
        <dbReference type="Proteomes" id="UP000799770"/>
    </source>
</evidence>
<reference evidence="3" key="1">
    <citation type="journal article" date="2020" name="Stud. Mycol.">
        <title>101 Dothideomycetes genomes: a test case for predicting lifestyles and emergence of pathogens.</title>
        <authorList>
            <person name="Haridas S."/>
            <person name="Albert R."/>
            <person name="Binder M."/>
            <person name="Bloem J."/>
            <person name="Labutti K."/>
            <person name="Salamov A."/>
            <person name="Andreopoulos B."/>
            <person name="Baker S."/>
            <person name="Barry K."/>
            <person name="Bills G."/>
            <person name="Bluhm B."/>
            <person name="Cannon C."/>
            <person name="Castanera R."/>
            <person name="Culley D."/>
            <person name="Daum C."/>
            <person name="Ezra D."/>
            <person name="Gonzalez J."/>
            <person name="Henrissat B."/>
            <person name="Kuo A."/>
            <person name="Liang C."/>
            <person name="Lipzen A."/>
            <person name="Lutzoni F."/>
            <person name="Magnuson J."/>
            <person name="Mondo S."/>
            <person name="Nolan M."/>
            <person name="Ohm R."/>
            <person name="Pangilinan J."/>
            <person name="Park H.-J."/>
            <person name="Ramirez L."/>
            <person name="Alfaro M."/>
            <person name="Sun H."/>
            <person name="Tritt A."/>
            <person name="Yoshinaga Y."/>
            <person name="Zwiers L.-H."/>
            <person name="Turgeon B."/>
            <person name="Goodwin S."/>
            <person name="Spatafora J."/>
            <person name="Crous P."/>
            <person name="Grigoriev I."/>
        </authorList>
    </citation>
    <scope>NUCLEOTIDE SEQUENCE</scope>
    <source>
        <strain evidence="3">CBS 627.86</strain>
    </source>
</reference>
<dbReference type="Proteomes" id="UP000799770">
    <property type="component" value="Unassembled WGS sequence"/>
</dbReference>
<organism evidence="3 4">
    <name type="scientific">Lophiotrema nucula</name>
    <dbReference type="NCBI Taxonomy" id="690887"/>
    <lineage>
        <taxon>Eukaryota</taxon>
        <taxon>Fungi</taxon>
        <taxon>Dikarya</taxon>
        <taxon>Ascomycota</taxon>
        <taxon>Pezizomycotina</taxon>
        <taxon>Dothideomycetes</taxon>
        <taxon>Pleosporomycetidae</taxon>
        <taxon>Pleosporales</taxon>
        <taxon>Lophiotremataceae</taxon>
        <taxon>Lophiotrema</taxon>
    </lineage>
</organism>
<feature type="region of interest" description="Disordered" evidence="1">
    <location>
        <begin position="121"/>
        <end position="157"/>
    </location>
</feature>
<proteinExistence type="predicted"/>
<accession>A0A6A5YEK2</accession>
<name>A0A6A5YEK2_9PLEO</name>
<evidence type="ECO:0000259" key="2">
    <source>
        <dbReference type="Pfam" id="PF13259"/>
    </source>
</evidence>
<protein>
    <recommendedName>
        <fullName evidence="2">Gag1-like clamp domain-containing protein</fullName>
    </recommendedName>
</protein>
<sequence length="281" mass="31715">MESNQSASRAARRFLAERVRTDWDWPNPPECWSASDEEVRGITQFRERYYGTTSEPESAADADADPYKFDSPDSIGIAVETRAESRKRQRTEALESEREWNEGLAQFLARRDAWTGVASVHKYGTRRPAKEQEKERENKKEKEKDKDKDKDNDALIPIAPRLLPGSSVRDSITPKAYHDIYEKVVITSRTPTVPINLSDMTRALVQGWKENGEWPPKSGPLDPLAGRKRAMLAGVRLDAEGPFLSHHPHVKKGVDSVRRIFHLNGHHDDGSHGQSAPGEKG</sequence>
<feature type="domain" description="Gag1-like clamp" evidence="2">
    <location>
        <begin position="66"/>
        <end position="215"/>
    </location>
</feature>
<feature type="compositionally biased region" description="Basic and acidic residues" evidence="1">
    <location>
        <begin position="81"/>
        <end position="98"/>
    </location>
</feature>